<comment type="similarity">
    <text evidence="2">Belongs to the TRAPP small subunits family. BET3 subfamily.</text>
</comment>
<reference evidence="3 4" key="1">
    <citation type="submission" date="2013-12" db="EMBL/GenBank/DDBJ databases">
        <title>Draft genome of the parsitic nematode Ancylostoma duodenale.</title>
        <authorList>
            <person name="Mitreva M."/>
        </authorList>
    </citation>
    <scope>NUCLEOTIDE SEQUENCE [LARGE SCALE GENOMIC DNA]</scope>
    <source>
        <strain evidence="3 4">Zhejiang</strain>
    </source>
</reference>
<evidence type="ECO:0000313" key="3">
    <source>
        <dbReference type="EMBL" id="KIH49107.1"/>
    </source>
</evidence>
<dbReference type="Gene3D" id="3.30.1380.20">
    <property type="entry name" value="Trafficking protein particle complex subunit 3"/>
    <property type="match status" value="1"/>
</dbReference>
<dbReference type="EMBL" id="KN755013">
    <property type="protein sequence ID" value="KIH49107.1"/>
    <property type="molecule type" value="Genomic_DNA"/>
</dbReference>
<dbReference type="Proteomes" id="UP000054047">
    <property type="component" value="Unassembled WGS sequence"/>
</dbReference>
<evidence type="ECO:0000313" key="4">
    <source>
        <dbReference type="Proteomes" id="UP000054047"/>
    </source>
</evidence>
<gene>
    <name evidence="3" type="ORF">ANCDUO_20819</name>
</gene>
<organism evidence="3 4">
    <name type="scientific">Ancylostoma duodenale</name>
    <dbReference type="NCBI Taxonomy" id="51022"/>
    <lineage>
        <taxon>Eukaryota</taxon>
        <taxon>Metazoa</taxon>
        <taxon>Ecdysozoa</taxon>
        <taxon>Nematoda</taxon>
        <taxon>Chromadorea</taxon>
        <taxon>Rhabditida</taxon>
        <taxon>Rhabditina</taxon>
        <taxon>Rhabditomorpha</taxon>
        <taxon>Strongyloidea</taxon>
        <taxon>Ancylostomatidae</taxon>
        <taxon>Ancylostomatinae</taxon>
        <taxon>Ancylostoma</taxon>
    </lineage>
</organism>
<accession>A0A0C2CH29</accession>
<dbReference type="GO" id="GO:0005794">
    <property type="term" value="C:Golgi apparatus"/>
    <property type="evidence" value="ECO:0007669"/>
    <property type="project" value="UniProtKB-SubCell"/>
</dbReference>
<name>A0A0C2CH29_9BILA</name>
<dbReference type="SUPFAM" id="SSF111126">
    <property type="entry name" value="Ligand-binding domain in the NO signalling and Golgi transport"/>
    <property type="match status" value="1"/>
</dbReference>
<dbReference type="AlphaFoldDB" id="A0A0C2CH29"/>
<protein>
    <submittedName>
        <fullName evidence="3">Uncharacterized protein</fullName>
    </submittedName>
</protein>
<dbReference type="Pfam" id="PF04051">
    <property type="entry name" value="TRAPP"/>
    <property type="match status" value="1"/>
</dbReference>
<comment type="subcellular location">
    <subcellularLocation>
        <location evidence="1">Golgi apparatus</location>
        <location evidence="1">cis-Golgi network</location>
    </subcellularLocation>
</comment>
<sequence>MTQASFPFDLLHAEIINYAKESEGRRNAAKQEWKQNSYITQLESMGYRVGYVMAERVSKEAPKLLTELE</sequence>
<keyword evidence="4" id="KW-1185">Reference proteome</keyword>
<proteinExistence type="inferred from homology"/>
<evidence type="ECO:0000256" key="1">
    <source>
        <dbReference type="ARBA" id="ARBA00004222"/>
    </source>
</evidence>
<feature type="non-terminal residue" evidence="3">
    <location>
        <position position="69"/>
    </location>
</feature>
<evidence type="ECO:0000256" key="2">
    <source>
        <dbReference type="ARBA" id="ARBA00006218"/>
    </source>
</evidence>
<dbReference type="InterPro" id="IPR024096">
    <property type="entry name" value="NO_sig/Golgi_transp_ligand-bd"/>
</dbReference>
<dbReference type="OrthoDB" id="10064805at2759"/>
<dbReference type="InterPro" id="IPR007194">
    <property type="entry name" value="TRAPP_component"/>
</dbReference>